<evidence type="ECO:0000313" key="1">
    <source>
        <dbReference type="EMBL" id="NYI98950.1"/>
    </source>
</evidence>
<dbReference type="Pfam" id="PF12900">
    <property type="entry name" value="Pyridox_ox_2"/>
    <property type="match status" value="1"/>
</dbReference>
<dbReference type="SUPFAM" id="SSF50475">
    <property type="entry name" value="FMN-binding split barrel"/>
    <property type="match status" value="1"/>
</dbReference>
<dbReference type="Gene3D" id="2.30.110.10">
    <property type="entry name" value="Electron Transport, Fmn-binding Protein, Chain A"/>
    <property type="match status" value="1"/>
</dbReference>
<evidence type="ECO:0000313" key="2">
    <source>
        <dbReference type="Proteomes" id="UP000575985"/>
    </source>
</evidence>
<proteinExistence type="predicted"/>
<comment type="caution">
    <text evidence="1">The sequence shown here is derived from an EMBL/GenBank/DDBJ whole genome shotgun (WGS) entry which is preliminary data.</text>
</comment>
<sequence>MSRDEREKFLAGVHVGVLGVDDPRAGGGPLLIPVWYDYTPGGTLAVQTGRDTVKARLMNAAGRFSLCVQDETAPYRYVSVEGPVVEVTDPADPDVRESMAVRYLGADEAVRYLDATRDQLRDDITLRMAPRRWRSGDFTSFAQAIAEATA</sequence>
<gene>
    <name evidence="1" type="ORF">HNR12_005227</name>
</gene>
<keyword evidence="2" id="KW-1185">Reference proteome</keyword>
<organism evidence="1 2">
    <name type="scientific">Streptomonospora nanhaiensis</name>
    <dbReference type="NCBI Taxonomy" id="1323731"/>
    <lineage>
        <taxon>Bacteria</taxon>
        <taxon>Bacillati</taxon>
        <taxon>Actinomycetota</taxon>
        <taxon>Actinomycetes</taxon>
        <taxon>Streptosporangiales</taxon>
        <taxon>Nocardiopsidaceae</taxon>
        <taxon>Streptomonospora</taxon>
    </lineage>
</organism>
<dbReference type="EMBL" id="JACCFO010000001">
    <property type="protein sequence ID" value="NYI98950.1"/>
    <property type="molecule type" value="Genomic_DNA"/>
</dbReference>
<accession>A0A853BVF1</accession>
<name>A0A853BVF1_9ACTN</name>
<dbReference type="Proteomes" id="UP000575985">
    <property type="component" value="Unassembled WGS sequence"/>
</dbReference>
<dbReference type="AlphaFoldDB" id="A0A853BVF1"/>
<protein>
    <recommendedName>
        <fullName evidence="3">Pyridoxamine 5'-phosphate oxidase</fullName>
    </recommendedName>
</protein>
<reference evidence="1 2" key="1">
    <citation type="submission" date="2020-07" db="EMBL/GenBank/DDBJ databases">
        <title>Sequencing the genomes of 1000 actinobacteria strains.</title>
        <authorList>
            <person name="Klenk H.-P."/>
        </authorList>
    </citation>
    <scope>NUCLEOTIDE SEQUENCE [LARGE SCALE GENOMIC DNA]</scope>
    <source>
        <strain evidence="1 2">DSM 45927</strain>
    </source>
</reference>
<evidence type="ECO:0008006" key="3">
    <source>
        <dbReference type="Google" id="ProtNLM"/>
    </source>
</evidence>
<dbReference type="InterPro" id="IPR024747">
    <property type="entry name" value="Pyridox_Oxase-rel"/>
</dbReference>
<dbReference type="InterPro" id="IPR012349">
    <property type="entry name" value="Split_barrel_FMN-bd"/>
</dbReference>
<dbReference type="RefSeq" id="WP_218902054.1">
    <property type="nucleotide sequence ID" value="NZ_JACCFO010000001.1"/>
</dbReference>